<dbReference type="EMBL" id="FNEE01000030">
    <property type="protein sequence ID" value="SDL23167.1"/>
    <property type="molecule type" value="Genomic_DNA"/>
</dbReference>
<dbReference type="InterPro" id="IPR036388">
    <property type="entry name" value="WH-like_DNA-bd_sf"/>
</dbReference>
<dbReference type="GO" id="GO:0043565">
    <property type="term" value="F:sequence-specific DNA binding"/>
    <property type="evidence" value="ECO:0007669"/>
    <property type="project" value="TreeGrafter"/>
</dbReference>
<dbReference type="Gene3D" id="3.40.190.290">
    <property type="match status" value="1"/>
</dbReference>
<sequence length="333" mass="36210">MSSCVPTRKIVLPCAVNQPCVGHIVCEIDSRMARPDINRSGEIEVFVRVVEAGSFSAAARMLRMTPSAVSKLIARLEARLGARLISRSTRKLQLTPEGAAFFDSGVRILADMAAAEREAAAGAAPRGRLRVNSYVPFGQHRLIPLLPRFLERYPEIAIDLVLTDNVIDLMEERADVAIRAGPLGESRLVARKLGQSRLVVVAAPSYIRTHGALQTPADLDHHNRMGFCFVRHVDGWPFVAAAGEALIVPITGNALVSDGEAMRLMALSGAGIARLARWHVEPDIAAGRLVPLLEDFNPGDEELTHAVYVGQGKHLPARVRAFLDFLVETVRLS</sequence>
<keyword evidence="3 6" id="KW-0238">DNA-binding</keyword>
<dbReference type="PANTHER" id="PTHR30537">
    <property type="entry name" value="HTH-TYPE TRANSCRIPTIONAL REGULATOR"/>
    <property type="match status" value="1"/>
</dbReference>
<keyword evidence="7" id="KW-1185">Reference proteome</keyword>
<dbReference type="Pfam" id="PF03466">
    <property type="entry name" value="LysR_substrate"/>
    <property type="match status" value="1"/>
</dbReference>
<dbReference type="GO" id="GO:0003700">
    <property type="term" value="F:DNA-binding transcription factor activity"/>
    <property type="evidence" value="ECO:0007669"/>
    <property type="project" value="InterPro"/>
</dbReference>
<evidence type="ECO:0000313" key="7">
    <source>
        <dbReference type="Proteomes" id="UP000198894"/>
    </source>
</evidence>
<evidence type="ECO:0000256" key="2">
    <source>
        <dbReference type="ARBA" id="ARBA00023015"/>
    </source>
</evidence>
<protein>
    <submittedName>
        <fullName evidence="6">DNA-binding transcriptional regulator, LysR family</fullName>
    </submittedName>
</protein>
<accession>A0A1G9ID70</accession>
<dbReference type="Pfam" id="PF00126">
    <property type="entry name" value="HTH_1"/>
    <property type="match status" value="1"/>
</dbReference>
<comment type="similarity">
    <text evidence="1">Belongs to the LysR transcriptional regulatory family.</text>
</comment>
<feature type="domain" description="HTH lysR-type" evidence="5">
    <location>
        <begin position="43"/>
        <end position="95"/>
    </location>
</feature>
<evidence type="ECO:0000256" key="3">
    <source>
        <dbReference type="ARBA" id="ARBA00023125"/>
    </source>
</evidence>
<evidence type="ECO:0000256" key="4">
    <source>
        <dbReference type="ARBA" id="ARBA00023163"/>
    </source>
</evidence>
<dbReference type="FunFam" id="1.10.10.10:FF:000001">
    <property type="entry name" value="LysR family transcriptional regulator"/>
    <property type="match status" value="1"/>
</dbReference>
<evidence type="ECO:0000259" key="5">
    <source>
        <dbReference type="PROSITE" id="PS50931"/>
    </source>
</evidence>
<reference evidence="7" key="1">
    <citation type="submission" date="2016-10" db="EMBL/GenBank/DDBJ databases">
        <authorList>
            <person name="Varghese N."/>
            <person name="Submissions S."/>
        </authorList>
    </citation>
    <scope>NUCLEOTIDE SEQUENCE [LARGE SCALE GENOMIC DNA]</scope>
    <source>
        <strain evidence="7">CGMCC 1.11022</strain>
    </source>
</reference>
<keyword evidence="4" id="KW-0804">Transcription</keyword>
<dbReference type="PANTHER" id="PTHR30537:SF71">
    <property type="entry name" value="TRANSCRIPTIONAL REGULATORY PROTEIN"/>
    <property type="match status" value="1"/>
</dbReference>
<dbReference type="Proteomes" id="UP000198894">
    <property type="component" value="Unassembled WGS sequence"/>
</dbReference>
<organism evidence="6 7">
    <name type="scientific">Mesorhizobium muleiense</name>
    <dbReference type="NCBI Taxonomy" id="1004279"/>
    <lineage>
        <taxon>Bacteria</taxon>
        <taxon>Pseudomonadati</taxon>
        <taxon>Pseudomonadota</taxon>
        <taxon>Alphaproteobacteria</taxon>
        <taxon>Hyphomicrobiales</taxon>
        <taxon>Phyllobacteriaceae</taxon>
        <taxon>Mesorhizobium</taxon>
    </lineage>
</organism>
<evidence type="ECO:0000256" key="1">
    <source>
        <dbReference type="ARBA" id="ARBA00009437"/>
    </source>
</evidence>
<dbReference type="SUPFAM" id="SSF53850">
    <property type="entry name" value="Periplasmic binding protein-like II"/>
    <property type="match status" value="1"/>
</dbReference>
<dbReference type="SUPFAM" id="SSF46785">
    <property type="entry name" value="Winged helix' DNA-binding domain"/>
    <property type="match status" value="1"/>
</dbReference>
<proteinExistence type="inferred from homology"/>
<evidence type="ECO:0000313" key="6">
    <source>
        <dbReference type="EMBL" id="SDL23167.1"/>
    </source>
</evidence>
<dbReference type="InterPro" id="IPR005119">
    <property type="entry name" value="LysR_subst-bd"/>
</dbReference>
<gene>
    <name evidence="6" type="ORF">SAMN05428953_1307</name>
</gene>
<dbReference type="InterPro" id="IPR000847">
    <property type="entry name" value="LysR_HTH_N"/>
</dbReference>
<keyword evidence="2" id="KW-0805">Transcription regulation</keyword>
<name>A0A1G9ID70_9HYPH</name>
<dbReference type="InterPro" id="IPR058163">
    <property type="entry name" value="LysR-type_TF_proteobact-type"/>
</dbReference>
<dbReference type="PROSITE" id="PS50931">
    <property type="entry name" value="HTH_LYSR"/>
    <property type="match status" value="1"/>
</dbReference>
<dbReference type="InterPro" id="IPR036390">
    <property type="entry name" value="WH_DNA-bd_sf"/>
</dbReference>
<dbReference type="Gene3D" id="1.10.10.10">
    <property type="entry name" value="Winged helix-like DNA-binding domain superfamily/Winged helix DNA-binding domain"/>
    <property type="match status" value="1"/>
</dbReference>
<dbReference type="AlphaFoldDB" id="A0A1G9ID70"/>
<dbReference type="GO" id="GO:0006351">
    <property type="term" value="P:DNA-templated transcription"/>
    <property type="evidence" value="ECO:0007669"/>
    <property type="project" value="TreeGrafter"/>
</dbReference>